<dbReference type="InterPro" id="IPR051400">
    <property type="entry name" value="HAD-like_hydrolase"/>
</dbReference>
<evidence type="ECO:0000313" key="5">
    <source>
        <dbReference type="Proteomes" id="UP000641932"/>
    </source>
</evidence>
<dbReference type="PANTHER" id="PTHR46470">
    <property type="entry name" value="N-ACYLNEURAMINATE-9-PHOSPHATASE"/>
    <property type="match status" value="1"/>
</dbReference>
<name>A0A918E270_9ACTN</name>
<dbReference type="GO" id="GO:0044281">
    <property type="term" value="P:small molecule metabolic process"/>
    <property type="evidence" value="ECO:0007669"/>
    <property type="project" value="UniProtKB-ARBA"/>
</dbReference>
<keyword evidence="2" id="KW-0378">Hydrolase</keyword>
<dbReference type="InterPro" id="IPR036412">
    <property type="entry name" value="HAD-like_sf"/>
</dbReference>
<proteinExistence type="predicted"/>
<dbReference type="Gene3D" id="3.40.50.1000">
    <property type="entry name" value="HAD superfamily/HAD-like"/>
    <property type="match status" value="1"/>
</dbReference>
<dbReference type="SFLD" id="SFLDG01129">
    <property type="entry name" value="C1.5:_HAD__Beta-PGM__Phosphata"/>
    <property type="match status" value="1"/>
</dbReference>
<evidence type="ECO:0000256" key="3">
    <source>
        <dbReference type="ARBA" id="ARBA00022842"/>
    </source>
</evidence>
<dbReference type="PRINTS" id="PR00413">
    <property type="entry name" value="HADHALOGNASE"/>
</dbReference>
<dbReference type="NCBIfam" id="TIGR01549">
    <property type="entry name" value="HAD-SF-IA-v1"/>
    <property type="match status" value="1"/>
</dbReference>
<dbReference type="InterPro" id="IPR023214">
    <property type="entry name" value="HAD_sf"/>
</dbReference>
<evidence type="ECO:0008006" key="6">
    <source>
        <dbReference type="Google" id="ProtNLM"/>
    </source>
</evidence>
<gene>
    <name evidence="4" type="ORF">GCM10012280_63160</name>
</gene>
<protein>
    <recommendedName>
        <fullName evidence="6">Hydrolase of the HAD superfamily</fullName>
    </recommendedName>
</protein>
<dbReference type="EMBL" id="BMMS01000039">
    <property type="protein sequence ID" value="GGO98614.1"/>
    <property type="molecule type" value="Genomic_DNA"/>
</dbReference>
<sequence length="229" mass="24682">MEFRGVSSTDRVADVNLALFDLDGTLVDRQAAFTGAVADLCRAYSFGPEVETWMLTELADRANAADFVRLREAFALTEPAAQLWQAYVDQVAAAVSCRPAVLNGLARLRESGWTIGIVTNGASDIQRAKLTATGLADLVDGVAVSGDIEVRKPDPQLFQLAAARCHTVLSRDVWMTGDNPACDIGGGHQVGLRTIWLRGRPWPDGVQAPHHAVDDVTDAFAVLLNDRPE</sequence>
<dbReference type="Pfam" id="PF13419">
    <property type="entry name" value="HAD_2"/>
    <property type="match status" value="1"/>
</dbReference>
<dbReference type="GO" id="GO:0016787">
    <property type="term" value="F:hydrolase activity"/>
    <property type="evidence" value="ECO:0007669"/>
    <property type="project" value="UniProtKB-KW"/>
</dbReference>
<reference evidence="4" key="1">
    <citation type="journal article" date="2014" name="Int. J. Syst. Evol. Microbiol.">
        <title>Complete genome sequence of Corynebacterium casei LMG S-19264T (=DSM 44701T), isolated from a smear-ripened cheese.</title>
        <authorList>
            <consortium name="US DOE Joint Genome Institute (JGI-PGF)"/>
            <person name="Walter F."/>
            <person name="Albersmeier A."/>
            <person name="Kalinowski J."/>
            <person name="Ruckert C."/>
        </authorList>
    </citation>
    <scope>NUCLEOTIDE SEQUENCE</scope>
    <source>
        <strain evidence="4">CGMCC 4.7201</strain>
    </source>
</reference>
<comment type="caution">
    <text evidence="4">The sequence shown here is derived from an EMBL/GenBank/DDBJ whole genome shotgun (WGS) entry which is preliminary data.</text>
</comment>
<comment type="cofactor">
    <cofactor evidence="1">
        <name>Mg(2+)</name>
        <dbReference type="ChEBI" id="CHEBI:18420"/>
    </cofactor>
</comment>
<dbReference type="SUPFAM" id="SSF56784">
    <property type="entry name" value="HAD-like"/>
    <property type="match status" value="1"/>
</dbReference>
<dbReference type="InterPro" id="IPR041492">
    <property type="entry name" value="HAD_2"/>
</dbReference>
<evidence type="ECO:0000256" key="1">
    <source>
        <dbReference type="ARBA" id="ARBA00001946"/>
    </source>
</evidence>
<keyword evidence="5" id="KW-1185">Reference proteome</keyword>
<evidence type="ECO:0000313" key="4">
    <source>
        <dbReference type="EMBL" id="GGO98614.1"/>
    </source>
</evidence>
<dbReference type="InterPro" id="IPR006439">
    <property type="entry name" value="HAD-SF_hydro_IA"/>
</dbReference>
<evidence type="ECO:0000256" key="2">
    <source>
        <dbReference type="ARBA" id="ARBA00022801"/>
    </source>
</evidence>
<accession>A0A918E270</accession>
<dbReference type="SFLD" id="SFLDS00003">
    <property type="entry name" value="Haloacid_Dehalogenase"/>
    <property type="match status" value="1"/>
</dbReference>
<dbReference type="AlphaFoldDB" id="A0A918E270"/>
<dbReference type="Proteomes" id="UP000641932">
    <property type="component" value="Unassembled WGS sequence"/>
</dbReference>
<reference evidence="4" key="2">
    <citation type="submission" date="2020-09" db="EMBL/GenBank/DDBJ databases">
        <authorList>
            <person name="Sun Q."/>
            <person name="Zhou Y."/>
        </authorList>
    </citation>
    <scope>NUCLEOTIDE SEQUENCE</scope>
    <source>
        <strain evidence="4">CGMCC 4.7201</strain>
    </source>
</reference>
<organism evidence="4 5">
    <name type="scientific">Wenjunlia tyrosinilytica</name>
    <dbReference type="NCBI Taxonomy" id="1544741"/>
    <lineage>
        <taxon>Bacteria</taxon>
        <taxon>Bacillati</taxon>
        <taxon>Actinomycetota</taxon>
        <taxon>Actinomycetes</taxon>
        <taxon>Kitasatosporales</taxon>
        <taxon>Streptomycetaceae</taxon>
        <taxon>Wenjunlia</taxon>
    </lineage>
</organism>
<dbReference type="Gene3D" id="1.20.120.1600">
    <property type="match status" value="1"/>
</dbReference>
<keyword evidence="3" id="KW-0460">Magnesium</keyword>